<organism evidence="2 3">
    <name type="scientific">Geomesophilobacter sediminis</name>
    <dbReference type="NCBI Taxonomy" id="2798584"/>
    <lineage>
        <taxon>Bacteria</taxon>
        <taxon>Pseudomonadati</taxon>
        <taxon>Thermodesulfobacteriota</taxon>
        <taxon>Desulfuromonadia</taxon>
        <taxon>Geobacterales</taxon>
        <taxon>Geobacteraceae</taxon>
        <taxon>Geomesophilobacter</taxon>
    </lineage>
</organism>
<name>A0A8J7M2F4_9BACT</name>
<feature type="transmembrane region" description="Helical" evidence="1">
    <location>
        <begin position="60"/>
        <end position="78"/>
    </location>
</feature>
<comment type="caution">
    <text evidence="2">The sequence shown here is derived from an EMBL/GenBank/DDBJ whole genome shotgun (WGS) entry which is preliminary data.</text>
</comment>
<dbReference type="Proteomes" id="UP000636888">
    <property type="component" value="Unassembled WGS sequence"/>
</dbReference>
<evidence type="ECO:0000313" key="2">
    <source>
        <dbReference type="EMBL" id="MBJ6727508.1"/>
    </source>
</evidence>
<proteinExistence type="predicted"/>
<evidence type="ECO:0000313" key="3">
    <source>
        <dbReference type="Proteomes" id="UP000636888"/>
    </source>
</evidence>
<keyword evidence="1" id="KW-0812">Transmembrane</keyword>
<reference evidence="2" key="1">
    <citation type="submission" date="2020-12" db="EMBL/GenBank/DDBJ databases">
        <title>Geomonas sp. Red875, isolated from river sediment.</title>
        <authorList>
            <person name="Xu Z."/>
            <person name="Zhang Z."/>
            <person name="Masuda Y."/>
            <person name="Itoh H."/>
            <person name="Senoo K."/>
        </authorList>
    </citation>
    <scope>NUCLEOTIDE SEQUENCE</scope>
    <source>
        <strain evidence="2">Red875</strain>
    </source>
</reference>
<dbReference type="AlphaFoldDB" id="A0A8J7M2F4"/>
<evidence type="ECO:0000256" key="1">
    <source>
        <dbReference type="SAM" id="Phobius"/>
    </source>
</evidence>
<gene>
    <name evidence="2" type="ORF">JFN93_22565</name>
</gene>
<keyword evidence="1" id="KW-0472">Membrane</keyword>
<sequence length="95" mass="11078">MRSEFNKAELNVLNNLKQYRYISIVCMIAFTTGIMFAIYFSLCPEATYESRHINMIRLNGMVIMLGLSFFLFTCIRTIEKLESVNKSEKHSPEPE</sequence>
<feature type="transmembrane region" description="Helical" evidence="1">
    <location>
        <begin position="21"/>
        <end position="40"/>
    </location>
</feature>
<keyword evidence="3" id="KW-1185">Reference proteome</keyword>
<dbReference type="EMBL" id="JAEMHM010000024">
    <property type="protein sequence ID" value="MBJ6727508.1"/>
    <property type="molecule type" value="Genomic_DNA"/>
</dbReference>
<dbReference type="RefSeq" id="WP_199386646.1">
    <property type="nucleotide sequence ID" value="NZ_JAEMHM010000024.1"/>
</dbReference>
<accession>A0A8J7M2F4</accession>
<keyword evidence="1" id="KW-1133">Transmembrane helix</keyword>
<protein>
    <submittedName>
        <fullName evidence="2">Uncharacterized protein</fullName>
    </submittedName>
</protein>